<dbReference type="GO" id="GO:0003676">
    <property type="term" value="F:nucleic acid binding"/>
    <property type="evidence" value="ECO:0007669"/>
    <property type="project" value="InterPro"/>
</dbReference>
<gene>
    <name evidence="2" type="ORF">S01H1_28996</name>
</gene>
<feature type="domain" description="Integrase catalytic" evidence="1">
    <location>
        <begin position="1"/>
        <end position="63"/>
    </location>
</feature>
<dbReference type="Pfam" id="PF13683">
    <property type="entry name" value="rve_3"/>
    <property type="match status" value="1"/>
</dbReference>
<dbReference type="InterPro" id="IPR036397">
    <property type="entry name" value="RNaseH_sf"/>
</dbReference>
<evidence type="ECO:0000313" key="2">
    <source>
        <dbReference type="EMBL" id="GAF87222.1"/>
    </source>
</evidence>
<dbReference type="GO" id="GO:0015074">
    <property type="term" value="P:DNA integration"/>
    <property type="evidence" value="ECO:0007669"/>
    <property type="project" value="InterPro"/>
</dbReference>
<dbReference type="SUPFAM" id="SSF53098">
    <property type="entry name" value="Ribonuclease H-like"/>
    <property type="match status" value="1"/>
</dbReference>
<dbReference type="EMBL" id="BARS01017756">
    <property type="protein sequence ID" value="GAF87222.1"/>
    <property type="molecule type" value="Genomic_DNA"/>
</dbReference>
<reference evidence="2" key="1">
    <citation type="journal article" date="2014" name="Front. Microbiol.">
        <title>High frequency of phylogenetically diverse reductive dehalogenase-homologous genes in deep subseafloor sedimentary metagenomes.</title>
        <authorList>
            <person name="Kawai M."/>
            <person name="Futagami T."/>
            <person name="Toyoda A."/>
            <person name="Takaki Y."/>
            <person name="Nishi S."/>
            <person name="Hori S."/>
            <person name="Arai W."/>
            <person name="Tsubouchi T."/>
            <person name="Morono Y."/>
            <person name="Uchiyama I."/>
            <person name="Ito T."/>
            <person name="Fujiyama A."/>
            <person name="Inagaki F."/>
            <person name="Takami H."/>
        </authorList>
    </citation>
    <scope>NUCLEOTIDE SEQUENCE</scope>
    <source>
        <strain evidence="2">Expedition CK06-06</strain>
    </source>
</reference>
<protein>
    <recommendedName>
        <fullName evidence="1">Integrase catalytic domain-containing protein</fullName>
    </recommendedName>
</protein>
<dbReference type="InterPro" id="IPR001584">
    <property type="entry name" value="Integrase_cat-core"/>
</dbReference>
<evidence type="ECO:0000259" key="1">
    <source>
        <dbReference type="PROSITE" id="PS50994"/>
    </source>
</evidence>
<proteinExistence type="predicted"/>
<name>X0TGG2_9ZZZZ</name>
<dbReference type="Gene3D" id="3.30.420.10">
    <property type="entry name" value="Ribonuclease H-like superfamily/Ribonuclease H"/>
    <property type="match status" value="1"/>
</dbReference>
<accession>X0TGG2</accession>
<feature type="non-terminal residue" evidence="2">
    <location>
        <position position="1"/>
    </location>
</feature>
<dbReference type="PROSITE" id="PS50994">
    <property type="entry name" value="INTEGRASE"/>
    <property type="match status" value="1"/>
</dbReference>
<dbReference type="InterPro" id="IPR012337">
    <property type="entry name" value="RNaseH-like_sf"/>
</dbReference>
<dbReference type="AlphaFoldDB" id="X0TGG2"/>
<sequence length="68" mass="7946">KLNGHVERAHRTHAEEFYEVADLSWTVAEVNRQALAWEQVYNTVRPHQALGYKTPQQFLEEFALARPP</sequence>
<comment type="caution">
    <text evidence="2">The sequence shown here is derived from an EMBL/GenBank/DDBJ whole genome shotgun (WGS) entry which is preliminary data.</text>
</comment>
<organism evidence="2">
    <name type="scientific">marine sediment metagenome</name>
    <dbReference type="NCBI Taxonomy" id="412755"/>
    <lineage>
        <taxon>unclassified sequences</taxon>
        <taxon>metagenomes</taxon>
        <taxon>ecological metagenomes</taxon>
    </lineage>
</organism>